<dbReference type="InterPro" id="IPR036318">
    <property type="entry name" value="FAD-bd_PCMH-like_sf"/>
</dbReference>
<dbReference type="PIRSF" id="PIRSF000136">
    <property type="entry name" value="LGO_GLO"/>
    <property type="match status" value="1"/>
</dbReference>
<evidence type="ECO:0000313" key="5">
    <source>
        <dbReference type="EMBL" id="KAL2653741.1"/>
    </source>
</evidence>
<reference evidence="5 6" key="1">
    <citation type="submission" date="2024-09" db="EMBL/GenBank/DDBJ databases">
        <title>Chromosome-scale assembly of Riccia fluitans.</title>
        <authorList>
            <person name="Paukszto L."/>
            <person name="Sawicki J."/>
            <person name="Karawczyk K."/>
            <person name="Piernik-Szablinska J."/>
            <person name="Szczecinska M."/>
            <person name="Mazdziarz M."/>
        </authorList>
    </citation>
    <scope>NUCLEOTIDE SEQUENCE [LARGE SCALE GENOMIC DNA]</scope>
    <source>
        <strain evidence="5">Rf_01</strain>
        <tissue evidence="5">Aerial parts of the thallus</tissue>
    </source>
</reference>
<dbReference type="PROSITE" id="PS51387">
    <property type="entry name" value="FAD_PCMH"/>
    <property type="match status" value="1"/>
</dbReference>
<dbReference type="Gene3D" id="3.30.70.2530">
    <property type="match status" value="1"/>
</dbReference>
<sequence>MTEGRRLTNWAGNYHFSAKRFHRPRTVEEVQQIVMKCRKLRVLGVGHSFNGIGDCDEDLISLERMNRVLSIDHVRSTVTVEAGIKYSELGAYLHSRGYGLHNLAALGNVTVAGAVVTATHGSGDRNGNLATAVSRMQIVNGRGEVIDLERDKNSYEFDGAVVSLGGLGVVTKLTLDVVPTYDIRQDVYQKLSFTAVQENLEKIFSSAYSVSLFIDWKSSDTISHLWLKSKVEPEAKSNLREIDLSSALNCTSHRGIPRPWHERLPHNFNSEQRRGAAEYLLPRRNGVAALQRIEALKEHLAPVVWMCEVRTIAADKFWMSPFYKQDCIAIHFSLFPDWPLVSKVLPMVDQTLKSLEARPHWGKVITMPPDRVRSMYCELPKFRLLLQSFDPEGKFRNRFLNTYIFGLGPVATSNL</sequence>
<dbReference type="Pfam" id="PF01565">
    <property type="entry name" value="FAD_binding_4"/>
    <property type="match status" value="1"/>
</dbReference>
<comment type="caution">
    <text evidence="5">The sequence shown here is derived from an EMBL/GenBank/DDBJ whole genome shotgun (WGS) entry which is preliminary data.</text>
</comment>
<comment type="cofactor">
    <cofactor evidence="1">
        <name>FAD</name>
        <dbReference type="ChEBI" id="CHEBI:57692"/>
    </cofactor>
</comment>
<comment type="pathway">
    <text evidence="2">Cofactor biosynthesis; L-ascorbate biosynthesis.</text>
</comment>
<dbReference type="InterPro" id="IPR007173">
    <property type="entry name" value="ALO_C"/>
</dbReference>
<name>A0ABD1ZSB9_9MARC</name>
<protein>
    <recommendedName>
        <fullName evidence="4">FAD-binding PCMH-type domain-containing protein</fullName>
    </recommendedName>
</protein>
<dbReference type="InterPro" id="IPR016167">
    <property type="entry name" value="FAD-bd_PCMH_sub1"/>
</dbReference>
<gene>
    <name evidence="5" type="ORF">R1flu_021869</name>
</gene>
<dbReference type="AlphaFoldDB" id="A0ABD1ZSB9"/>
<dbReference type="PANTHER" id="PTHR43762:SF1">
    <property type="entry name" value="D-ARABINONO-1,4-LACTONE OXIDASE"/>
    <property type="match status" value="1"/>
</dbReference>
<feature type="domain" description="FAD-binding PCMH-type" evidence="4">
    <location>
        <begin position="14"/>
        <end position="180"/>
    </location>
</feature>
<dbReference type="EMBL" id="JBHFFA010000001">
    <property type="protein sequence ID" value="KAL2653741.1"/>
    <property type="molecule type" value="Genomic_DNA"/>
</dbReference>
<evidence type="ECO:0000256" key="2">
    <source>
        <dbReference type="ARBA" id="ARBA00005147"/>
    </source>
</evidence>
<dbReference type="InterPro" id="IPR016166">
    <property type="entry name" value="FAD-bd_PCMH"/>
</dbReference>
<evidence type="ECO:0000313" key="6">
    <source>
        <dbReference type="Proteomes" id="UP001605036"/>
    </source>
</evidence>
<keyword evidence="3" id="KW-0560">Oxidoreductase</keyword>
<accession>A0ABD1ZSB9</accession>
<evidence type="ECO:0000256" key="1">
    <source>
        <dbReference type="ARBA" id="ARBA00001974"/>
    </source>
</evidence>
<dbReference type="PANTHER" id="PTHR43762">
    <property type="entry name" value="L-GULONOLACTONE OXIDASE"/>
    <property type="match status" value="1"/>
</dbReference>
<proteinExistence type="predicted"/>
<organism evidence="5 6">
    <name type="scientific">Riccia fluitans</name>
    <dbReference type="NCBI Taxonomy" id="41844"/>
    <lineage>
        <taxon>Eukaryota</taxon>
        <taxon>Viridiplantae</taxon>
        <taxon>Streptophyta</taxon>
        <taxon>Embryophyta</taxon>
        <taxon>Marchantiophyta</taxon>
        <taxon>Marchantiopsida</taxon>
        <taxon>Marchantiidae</taxon>
        <taxon>Marchantiales</taxon>
        <taxon>Ricciaceae</taxon>
        <taxon>Riccia</taxon>
    </lineage>
</organism>
<dbReference type="InterPro" id="IPR016169">
    <property type="entry name" value="FAD-bd_PCMH_sub2"/>
</dbReference>
<dbReference type="InterPro" id="IPR006094">
    <property type="entry name" value="Oxid_FAD_bind_N"/>
</dbReference>
<dbReference type="GO" id="GO:0016491">
    <property type="term" value="F:oxidoreductase activity"/>
    <property type="evidence" value="ECO:0007669"/>
    <property type="project" value="UniProtKB-KW"/>
</dbReference>
<dbReference type="SUPFAM" id="SSF56176">
    <property type="entry name" value="FAD-binding/transporter-associated domain-like"/>
    <property type="match status" value="1"/>
</dbReference>
<dbReference type="Proteomes" id="UP001605036">
    <property type="component" value="Unassembled WGS sequence"/>
</dbReference>
<evidence type="ECO:0000256" key="3">
    <source>
        <dbReference type="ARBA" id="ARBA00023002"/>
    </source>
</evidence>
<dbReference type="Gene3D" id="3.30.70.2520">
    <property type="match status" value="1"/>
</dbReference>
<dbReference type="InterPro" id="IPR016171">
    <property type="entry name" value="Vanillyl_alc_oxidase_C-sub2"/>
</dbReference>
<dbReference type="Gene3D" id="3.30.43.10">
    <property type="entry name" value="Uridine Diphospho-n-acetylenolpyruvylglucosamine Reductase, domain 2"/>
    <property type="match status" value="1"/>
</dbReference>
<dbReference type="InterPro" id="IPR010031">
    <property type="entry name" value="FAD_lactone_oxidase-like"/>
</dbReference>
<evidence type="ECO:0000259" key="4">
    <source>
        <dbReference type="PROSITE" id="PS51387"/>
    </source>
</evidence>
<dbReference type="Gene3D" id="3.30.465.10">
    <property type="match status" value="1"/>
</dbReference>
<dbReference type="Gene3D" id="1.10.45.10">
    <property type="entry name" value="Vanillyl-alcohol Oxidase, Chain A, domain 4"/>
    <property type="match status" value="1"/>
</dbReference>
<dbReference type="Pfam" id="PF04030">
    <property type="entry name" value="ALO"/>
    <property type="match status" value="1"/>
</dbReference>
<keyword evidence="6" id="KW-1185">Reference proteome</keyword>